<name>A0AAD7XTT9_9FUNG</name>
<feature type="signal peptide" evidence="1">
    <location>
        <begin position="1"/>
        <end position="22"/>
    </location>
</feature>
<evidence type="ECO:0000313" key="3">
    <source>
        <dbReference type="Proteomes" id="UP001234581"/>
    </source>
</evidence>
<evidence type="ECO:0000313" key="2">
    <source>
        <dbReference type="EMBL" id="KAJ8652611.1"/>
    </source>
</evidence>
<dbReference type="RefSeq" id="XP_058337525.1">
    <property type="nucleotide sequence ID" value="XM_058491720.1"/>
</dbReference>
<dbReference type="AlphaFoldDB" id="A0AAD7XTT9"/>
<dbReference type="Proteomes" id="UP001234581">
    <property type="component" value="Unassembled WGS sequence"/>
</dbReference>
<evidence type="ECO:0000256" key="1">
    <source>
        <dbReference type="SAM" id="SignalP"/>
    </source>
</evidence>
<sequence length="103" mass="10889">MHFSSSLALVAAAFVLGVVAVAESPSQGGVGNPDAAAASGSTKTQTVEEYFKLHDNPQLQTYCENRCSDMPYTADKPDDKDGCLKYCITTNAPFLGLPAPNFN</sequence>
<reference evidence="2 3" key="1">
    <citation type="submission" date="2023-03" db="EMBL/GenBank/DDBJ databases">
        <title>Genome sequence of Lichtheimia ornata CBS 291.66.</title>
        <authorList>
            <person name="Mohabir J.T."/>
            <person name="Shea T.P."/>
            <person name="Kurbessoian T."/>
            <person name="Berby B."/>
            <person name="Fontaine J."/>
            <person name="Livny J."/>
            <person name="Gnirke A."/>
            <person name="Stajich J.E."/>
            <person name="Cuomo C.A."/>
        </authorList>
    </citation>
    <scope>NUCLEOTIDE SEQUENCE [LARGE SCALE GENOMIC DNA]</scope>
    <source>
        <strain evidence="2">CBS 291.66</strain>
    </source>
</reference>
<dbReference type="GeneID" id="83219156"/>
<keyword evidence="1" id="KW-0732">Signal</keyword>
<accession>A0AAD7XTT9</accession>
<gene>
    <name evidence="2" type="ORF">O0I10_011757</name>
</gene>
<dbReference type="EMBL" id="JARTCD010000099">
    <property type="protein sequence ID" value="KAJ8652611.1"/>
    <property type="molecule type" value="Genomic_DNA"/>
</dbReference>
<feature type="chain" id="PRO_5042067645" evidence="1">
    <location>
        <begin position="23"/>
        <end position="103"/>
    </location>
</feature>
<protein>
    <submittedName>
        <fullName evidence="2">Uncharacterized protein</fullName>
    </submittedName>
</protein>
<organism evidence="2 3">
    <name type="scientific">Lichtheimia ornata</name>
    <dbReference type="NCBI Taxonomy" id="688661"/>
    <lineage>
        <taxon>Eukaryota</taxon>
        <taxon>Fungi</taxon>
        <taxon>Fungi incertae sedis</taxon>
        <taxon>Mucoromycota</taxon>
        <taxon>Mucoromycotina</taxon>
        <taxon>Mucoromycetes</taxon>
        <taxon>Mucorales</taxon>
        <taxon>Lichtheimiaceae</taxon>
        <taxon>Lichtheimia</taxon>
    </lineage>
</organism>
<comment type="caution">
    <text evidence="2">The sequence shown here is derived from an EMBL/GenBank/DDBJ whole genome shotgun (WGS) entry which is preliminary data.</text>
</comment>
<proteinExistence type="predicted"/>
<keyword evidence="3" id="KW-1185">Reference proteome</keyword>